<evidence type="ECO:0000256" key="1">
    <source>
        <dbReference type="SAM" id="MobiDB-lite"/>
    </source>
</evidence>
<dbReference type="Pfam" id="PF00582">
    <property type="entry name" value="Usp"/>
    <property type="match status" value="1"/>
</dbReference>
<feature type="compositionally biased region" description="Basic and acidic residues" evidence="1">
    <location>
        <begin position="83"/>
        <end position="93"/>
    </location>
</feature>
<sequence length="315" mass="33962">MSNALAPPLRSAMKQPSRPSSPIASPQLGRVPLPPSPSTGILSSDAAAASASASVSSSPKELTHPLPSSHSLSPPLHSSMHHHNQDKDKETHHHPTNHPTHSAGMVNYTPKVSFDTFENPAASMFSFTLRAQTDSYRRTRNTRVFLCAASPDESGREALDWAIDTLVQDGDELIVFRGVDEDELAAKDHDLIREDAREFLETIKKSAASSPDRQLSLILEYVAGKITDSIDRLIALYRPDSLVVGTRGRRFGVGLVQGLGAGLGLGVGAGGIGSVSKYCLSHSPVPVIVVRPGRKLRKAVEKRRADPKRGKHFEP</sequence>
<dbReference type="AlphaFoldDB" id="A0A409XGR0"/>
<dbReference type="SUPFAM" id="SSF52402">
    <property type="entry name" value="Adenine nucleotide alpha hydrolases-like"/>
    <property type="match status" value="1"/>
</dbReference>
<protein>
    <recommendedName>
        <fullName evidence="2">UspA domain-containing protein</fullName>
    </recommendedName>
</protein>
<evidence type="ECO:0000313" key="4">
    <source>
        <dbReference type="Proteomes" id="UP000283269"/>
    </source>
</evidence>
<accession>A0A409XGR0</accession>
<organism evidence="3 4">
    <name type="scientific">Psilocybe cyanescens</name>
    <dbReference type="NCBI Taxonomy" id="93625"/>
    <lineage>
        <taxon>Eukaryota</taxon>
        <taxon>Fungi</taxon>
        <taxon>Dikarya</taxon>
        <taxon>Basidiomycota</taxon>
        <taxon>Agaricomycotina</taxon>
        <taxon>Agaricomycetes</taxon>
        <taxon>Agaricomycetidae</taxon>
        <taxon>Agaricales</taxon>
        <taxon>Agaricineae</taxon>
        <taxon>Strophariaceae</taxon>
        <taxon>Psilocybe</taxon>
    </lineage>
</organism>
<feature type="domain" description="UspA" evidence="2">
    <location>
        <begin position="145"/>
        <end position="291"/>
    </location>
</feature>
<evidence type="ECO:0000313" key="3">
    <source>
        <dbReference type="EMBL" id="PPQ89935.1"/>
    </source>
</evidence>
<dbReference type="EMBL" id="NHYD01001769">
    <property type="protein sequence ID" value="PPQ89935.1"/>
    <property type="molecule type" value="Genomic_DNA"/>
</dbReference>
<dbReference type="OrthoDB" id="843225at2759"/>
<evidence type="ECO:0000259" key="2">
    <source>
        <dbReference type="Pfam" id="PF00582"/>
    </source>
</evidence>
<name>A0A409XGR0_PSICY</name>
<dbReference type="Proteomes" id="UP000283269">
    <property type="component" value="Unassembled WGS sequence"/>
</dbReference>
<dbReference type="CDD" id="cd23659">
    <property type="entry name" value="USP_At3g01520-like"/>
    <property type="match status" value="1"/>
</dbReference>
<dbReference type="InterPro" id="IPR014729">
    <property type="entry name" value="Rossmann-like_a/b/a_fold"/>
</dbReference>
<dbReference type="STRING" id="93625.A0A409XGR0"/>
<feature type="region of interest" description="Disordered" evidence="1">
    <location>
        <begin position="1"/>
        <end position="107"/>
    </location>
</feature>
<dbReference type="PANTHER" id="PTHR47815:SF1">
    <property type="entry name" value="UNIVERSAL STRESS PROTEIN A FAMILY PROTEIN C25B2.10"/>
    <property type="match status" value="1"/>
</dbReference>
<comment type="caution">
    <text evidence="3">The sequence shown here is derived from an EMBL/GenBank/DDBJ whole genome shotgun (WGS) entry which is preliminary data.</text>
</comment>
<keyword evidence="4" id="KW-1185">Reference proteome</keyword>
<dbReference type="InParanoid" id="A0A409XGR0"/>
<feature type="compositionally biased region" description="Low complexity" evidence="1">
    <location>
        <begin position="43"/>
        <end position="78"/>
    </location>
</feature>
<gene>
    <name evidence="3" type="ORF">CVT25_009990</name>
</gene>
<dbReference type="Gene3D" id="3.40.50.620">
    <property type="entry name" value="HUPs"/>
    <property type="match status" value="1"/>
</dbReference>
<dbReference type="InterPro" id="IPR006016">
    <property type="entry name" value="UspA"/>
</dbReference>
<proteinExistence type="predicted"/>
<reference evidence="3 4" key="1">
    <citation type="journal article" date="2018" name="Evol. Lett.">
        <title>Horizontal gene cluster transfer increased hallucinogenic mushroom diversity.</title>
        <authorList>
            <person name="Reynolds H.T."/>
            <person name="Vijayakumar V."/>
            <person name="Gluck-Thaler E."/>
            <person name="Korotkin H.B."/>
            <person name="Matheny P.B."/>
            <person name="Slot J.C."/>
        </authorList>
    </citation>
    <scope>NUCLEOTIDE SEQUENCE [LARGE SCALE GENOMIC DNA]</scope>
    <source>
        <strain evidence="3 4">2631</strain>
    </source>
</reference>
<dbReference type="PANTHER" id="PTHR47815">
    <property type="entry name" value="UNIVERSAL STRESS PROTEIN A FAMILY PROTEIN C25B2.10"/>
    <property type="match status" value="1"/>
</dbReference>